<accession>A0A5Q2WPD7</accession>
<dbReference type="Proteomes" id="UP000359050">
    <property type="component" value="Genome"/>
</dbReference>
<dbReference type="Pfam" id="PF09414">
    <property type="entry name" value="RNA_ligase"/>
    <property type="match status" value="1"/>
</dbReference>
<dbReference type="SUPFAM" id="SSF56091">
    <property type="entry name" value="DNA ligase/mRNA capping enzyme, catalytic domain"/>
    <property type="match status" value="1"/>
</dbReference>
<dbReference type="Gene3D" id="3.30.470.30">
    <property type="entry name" value="DNA ligase/mRNA capping enzyme"/>
    <property type="match status" value="1"/>
</dbReference>
<dbReference type="InterPro" id="IPR021122">
    <property type="entry name" value="RNA_ligase_dom_REL/Rnl2"/>
</dbReference>
<organism evidence="2 3">
    <name type="scientific">Streptomyces phage Limpid</name>
    <dbReference type="NCBI Taxonomy" id="2653770"/>
    <lineage>
        <taxon>Viruses</taxon>
        <taxon>Duplodnaviria</taxon>
        <taxon>Heunggongvirae</taxon>
        <taxon>Uroviricota</taxon>
        <taxon>Caudoviricetes</taxon>
        <taxon>Stanwilliamsviridae</taxon>
        <taxon>Loccivirinae</taxon>
        <taxon>Annadreamyvirus</taxon>
        <taxon>Annadreamyvirus annadreamy</taxon>
    </lineage>
</organism>
<keyword evidence="2" id="KW-0436">Ligase</keyword>
<gene>
    <name evidence="2" type="primary">200</name>
    <name evidence="2" type="ORF">SEA_LIMPID_200</name>
</gene>
<protein>
    <submittedName>
        <fullName evidence="2">RNA ligase</fullName>
    </submittedName>
</protein>
<evidence type="ECO:0000259" key="1">
    <source>
        <dbReference type="Pfam" id="PF09414"/>
    </source>
</evidence>
<sequence>MREYPKIDNLFKRNPEKKSELLIGQYTRPEFALINEWDVTEKIDGTNVQLKFHRVFNGSFDYNGRTERAQFTIGQENFLEDLGQETRGYAVAIMNSFDLDSLTVYGELYGPKIQAGGNYSETLGFRAFDMLVNDKVWLAPEDVRKNAAYMNLEMAPHLGLYTVNDLFALVANGFKSTFSLNEDYDAEGVIAKPLFNLYDQRGSRVMFKLKTCDLKHVHN</sequence>
<dbReference type="Gene3D" id="3.30.1490.70">
    <property type="match status" value="1"/>
</dbReference>
<dbReference type="EMBL" id="MN369754">
    <property type="protein sequence ID" value="QGH79501.1"/>
    <property type="molecule type" value="Genomic_DNA"/>
</dbReference>
<evidence type="ECO:0000313" key="3">
    <source>
        <dbReference type="Proteomes" id="UP000359050"/>
    </source>
</evidence>
<reference evidence="2 3" key="1">
    <citation type="submission" date="2019-08" db="EMBL/GenBank/DDBJ databases">
        <authorList>
            <person name="Anderson K.N."/>
            <person name="Nick C.D."/>
            <person name="Roberts T.L."/>
            <person name="Webster M."/>
            <person name="Summerhill K.A."/>
            <person name="Layton S.R."/>
            <person name="Smith B.R."/>
            <person name="Hughes L.E."/>
            <person name="Garlena R.A."/>
            <person name="Russell D.A."/>
            <person name="Pope W.H."/>
            <person name="Jacobs-Sera D."/>
            <person name="Hatfull G.F."/>
        </authorList>
    </citation>
    <scope>NUCLEOTIDE SEQUENCE [LARGE SCALE GENOMIC DNA]</scope>
</reference>
<evidence type="ECO:0000313" key="2">
    <source>
        <dbReference type="EMBL" id="QGH79501.1"/>
    </source>
</evidence>
<proteinExistence type="predicted"/>
<dbReference type="GO" id="GO:0016874">
    <property type="term" value="F:ligase activity"/>
    <property type="evidence" value="ECO:0007669"/>
    <property type="project" value="UniProtKB-KW"/>
</dbReference>
<name>A0A5Q2WPD7_9CAUD</name>
<feature type="domain" description="RNA ligase" evidence="1">
    <location>
        <begin position="36"/>
        <end position="210"/>
    </location>
</feature>